<protein>
    <recommendedName>
        <fullName evidence="1">DUF11 domain-containing protein</fullName>
    </recommendedName>
</protein>
<evidence type="ECO:0000313" key="2">
    <source>
        <dbReference type="EMBL" id="VAW46328.1"/>
    </source>
</evidence>
<evidence type="ECO:0000259" key="1">
    <source>
        <dbReference type="Pfam" id="PF01345"/>
    </source>
</evidence>
<sequence length="112" mass="12644">MNGDTITYQIVMQNVGNTTATDFRFLDGFNFSMDYVSDTCGFGLFNQQAGWKYYDVRVASLAPREVSICTIELTINGQVGDEVRNYATVAETDDFKWDNNRSDLRGVFIEAP</sequence>
<gene>
    <name evidence="2" type="ORF">MNBD_GAMMA02-857</name>
</gene>
<feature type="domain" description="DUF11" evidence="1">
    <location>
        <begin position="3"/>
        <end position="103"/>
    </location>
</feature>
<reference evidence="2" key="1">
    <citation type="submission" date="2018-06" db="EMBL/GenBank/DDBJ databases">
        <authorList>
            <person name="Zhirakovskaya E."/>
        </authorList>
    </citation>
    <scope>NUCLEOTIDE SEQUENCE</scope>
</reference>
<dbReference type="EMBL" id="UOFA01000271">
    <property type="protein sequence ID" value="VAW46328.1"/>
    <property type="molecule type" value="Genomic_DNA"/>
</dbReference>
<dbReference type="AlphaFoldDB" id="A0A3B0VRK2"/>
<accession>A0A3B0VRK2</accession>
<dbReference type="InterPro" id="IPR001434">
    <property type="entry name" value="OmcB-like_DUF11"/>
</dbReference>
<name>A0A3B0VRK2_9ZZZZ</name>
<dbReference type="Pfam" id="PF01345">
    <property type="entry name" value="DUF11"/>
    <property type="match status" value="1"/>
</dbReference>
<organism evidence="2">
    <name type="scientific">hydrothermal vent metagenome</name>
    <dbReference type="NCBI Taxonomy" id="652676"/>
    <lineage>
        <taxon>unclassified sequences</taxon>
        <taxon>metagenomes</taxon>
        <taxon>ecological metagenomes</taxon>
    </lineage>
</organism>
<proteinExistence type="predicted"/>
<dbReference type="NCBIfam" id="TIGR01451">
    <property type="entry name" value="B_ant_repeat"/>
    <property type="match status" value="1"/>
</dbReference>
<dbReference type="InterPro" id="IPR047589">
    <property type="entry name" value="DUF11_rpt"/>
</dbReference>